<gene>
    <name evidence="1" type="ORF">BN971_04341</name>
</gene>
<dbReference type="EMBL" id="CSTD01000005">
    <property type="protein sequence ID" value="CPR13034.1"/>
    <property type="molecule type" value="Genomic_DNA"/>
</dbReference>
<protein>
    <submittedName>
        <fullName evidence="1">Uncharacterized protein</fullName>
    </submittedName>
</protein>
<name>A0A0U0WEK4_MYCBE</name>
<reference evidence="1 2" key="1">
    <citation type="submission" date="2015-03" db="EMBL/GenBank/DDBJ databases">
        <authorList>
            <person name="Murphy D."/>
        </authorList>
    </citation>
    <scope>NUCLEOTIDE SEQUENCE [LARGE SCALE GENOMIC DNA]</scope>
    <source>
        <strain evidence="1 2">DSM 44277</strain>
    </source>
</reference>
<evidence type="ECO:0000313" key="1">
    <source>
        <dbReference type="EMBL" id="CPR13034.1"/>
    </source>
</evidence>
<accession>A0A0U0WEK4</accession>
<evidence type="ECO:0000313" key="2">
    <source>
        <dbReference type="Proteomes" id="UP000198875"/>
    </source>
</evidence>
<sequence length="31" mass="3150">MTDDHAAIRALIADSALALDGGGIDSPEEQP</sequence>
<organism evidence="1 2">
    <name type="scientific">Mycobacterium bohemicum DSM 44277</name>
    <dbReference type="NCBI Taxonomy" id="1236609"/>
    <lineage>
        <taxon>Bacteria</taxon>
        <taxon>Bacillati</taxon>
        <taxon>Actinomycetota</taxon>
        <taxon>Actinomycetes</taxon>
        <taxon>Mycobacteriales</taxon>
        <taxon>Mycobacteriaceae</taxon>
        <taxon>Mycobacterium</taxon>
    </lineage>
</organism>
<proteinExistence type="predicted"/>
<dbReference type="AlphaFoldDB" id="A0A0U0WEK4"/>
<dbReference type="Proteomes" id="UP000198875">
    <property type="component" value="Unassembled WGS sequence"/>
</dbReference>